<sequence>MRSFNEISASDSGISAIDCGLIHETSLADALKSGRLNWAGLDSFSAEPLTTPNRWQGFSNVILSSHIGGVSDASHIRMGTVTAPNILAALQQPALEDGVSFQSK</sequence>
<dbReference type="PANTHER" id="PTHR42789:SF1">
    <property type="entry name" value="D-ISOMER SPECIFIC 2-HYDROXYACID DEHYDROGENASE FAMILY PROTEIN (AFU_ORTHOLOGUE AFUA_6G10090)"/>
    <property type="match status" value="1"/>
</dbReference>
<keyword evidence="3" id="KW-0520">NAD</keyword>
<proteinExistence type="inferred from homology"/>
<dbReference type="SUPFAM" id="SSF51735">
    <property type="entry name" value="NAD(P)-binding Rossmann-fold domains"/>
    <property type="match status" value="1"/>
</dbReference>
<keyword evidence="2" id="KW-0560">Oxidoreductase</keyword>
<dbReference type="Pfam" id="PF02826">
    <property type="entry name" value="2-Hacid_dh_C"/>
    <property type="match status" value="1"/>
</dbReference>
<dbReference type="OrthoDB" id="9805416at2"/>
<dbReference type="InterPro" id="IPR006140">
    <property type="entry name" value="D-isomer_DH_NAD-bd"/>
</dbReference>
<evidence type="ECO:0000259" key="4">
    <source>
        <dbReference type="Pfam" id="PF02826"/>
    </source>
</evidence>
<gene>
    <name evidence="5" type="ORF">PRCB_24140</name>
</gene>
<evidence type="ECO:0000256" key="1">
    <source>
        <dbReference type="ARBA" id="ARBA00005854"/>
    </source>
</evidence>
<comment type="similarity">
    <text evidence="1">Belongs to the D-isomer specific 2-hydroxyacid dehydrogenase family.</text>
</comment>
<evidence type="ECO:0000313" key="5">
    <source>
        <dbReference type="EMBL" id="PJZ03152.1"/>
    </source>
</evidence>
<evidence type="ECO:0000313" key="6">
    <source>
        <dbReference type="Proteomes" id="UP000232062"/>
    </source>
</evidence>
<feature type="domain" description="D-isomer specific 2-hydroxyacid dehydrogenase NAD-binding" evidence="4">
    <location>
        <begin position="20"/>
        <end position="68"/>
    </location>
</feature>
<dbReference type="AlphaFoldDB" id="A0A2M9W6H9"/>
<dbReference type="RefSeq" id="WP_100704112.1">
    <property type="nucleotide sequence ID" value="NZ_PIQI01000029.1"/>
</dbReference>
<dbReference type="Proteomes" id="UP000232062">
    <property type="component" value="Unassembled WGS sequence"/>
</dbReference>
<dbReference type="Gene3D" id="3.40.50.720">
    <property type="entry name" value="NAD(P)-binding Rossmann-like Domain"/>
    <property type="match status" value="2"/>
</dbReference>
<name>A0A2M9W6H9_9GAMM</name>
<protein>
    <recommendedName>
        <fullName evidence="4">D-isomer specific 2-hydroxyacid dehydrogenase NAD-binding domain-containing protein</fullName>
    </recommendedName>
</protein>
<dbReference type="GO" id="GO:0051287">
    <property type="term" value="F:NAD binding"/>
    <property type="evidence" value="ECO:0007669"/>
    <property type="project" value="InterPro"/>
</dbReference>
<dbReference type="GO" id="GO:0016491">
    <property type="term" value="F:oxidoreductase activity"/>
    <property type="evidence" value="ECO:0007669"/>
    <property type="project" value="UniProtKB-KW"/>
</dbReference>
<keyword evidence="6" id="KW-1185">Reference proteome</keyword>
<reference evidence="5 6" key="1">
    <citation type="submission" date="2017-11" db="EMBL/GenBank/DDBJ databases">
        <title>The genome sequence of Pantoea rodasii DSM 26611.</title>
        <authorList>
            <person name="Gao J."/>
            <person name="Mao X."/>
            <person name="Sun J."/>
        </authorList>
    </citation>
    <scope>NUCLEOTIDE SEQUENCE [LARGE SCALE GENOMIC DNA]</scope>
    <source>
        <strain evidence="5 6">DSM 26611</strain>
    </source>
</reference>
<organism evidence="5 6">
    <name type="scientific">Pantoea rodasii</name>
    <dbReference type="NCBI Taxonomy" id="1076549"/>
    <lineage>
        <taxon>Bacteria</taxon>
        <taxon>Pseudomonadati</taxon>
        <taxon>Pseudomonadota</taxon>
        <taxon>Gammaproteobacteria</taxon>
        <taxon>Enterobacterales</taxon>
        <taxon>Erwiniaceae</taxon>
        <taxon>Pantoea</taxon>
    </lineage>
</organism>
<comment type="caution">
    <text evidence="5">The sequence shown here is derived from an EMBL/GenBank/DDBJ whole genome shotgun (WGS) entry which is preliminary data.</text>
</comment>
<evidence type="ECO:0000256" key="3">
    <source>
        <dbReference type="ARBA" id="ARBA00023027"/>
    </source>
</evidence>
<dbReference type="EMBL" id="PIQI01000029">
    <property type="protein sequence ID" value="PJZ03152.1"/>
    <property type="molecule type" value="Genomic_DNA"/>
</dbReference>
<dbReference type="InterPro" id="IPR036291">
    <property type="entry name" value="NAD(P)-bd_dom_sf"/>
</dbReference>
<accession>A0A2M9W6H9</accession>
<dbReference type="PANTHER" id="PTHR42789">
    <property type="entry name" value="D-ISOMER SPECIFIC 2-HYDROXYACID DEHYDROGENASE FAMILY PROTEIN (AFU_ORTHOLOGUE AFUA_6G10090)"/>
    <property type="match status" value="1"/>
</dbReference>
<evidence type="ECO:0000256" key="2">
    <source>
        <dbReference type="ARBA" id="ARBA00023002"/>
    </source>
</evidence>
<dbReference type="InterPro" id="IPR050857">
    <property type="entry name" value="D-2-hydroxyacid_DH"/>
</dbReference>